<reference evidence="2" key="1">
    <citation type="submission" date="2019-12" db="EMBL/GenBank/DDBJ databases">
        <title>Genome sequencing and annotation of Brassica cretica.</title>
        <authorList>
            <person name="Studholme D.J."/>
            <person name="Sarris P."/>
        </authorList>
    </citation>
    <scope>NUCLEOTIDE SEQUENCE</scope>
    <source>
        <strain evidence="2">PFS-109/04</strain>
        <tissue evidence="2">Leaf</tissue>
    </source>
</reference>
<keyword evidence="1" id="KW-0732">Signal</keyword>
<dbReference type="Proteomes" id="UP000712600">
    <property type="component" value="Unassembled WGS sequence"/>
</dbReference>
<sequence>MASVKVFSFALLLVLLFSVVHPCVAIPTQNLGGASQTLTQGDATAGVLKDVTTKKVVSANVLAEDNAIVIVKNHKTM</sequence>
<comment type="caution">
    <text evidence="2">The sequence shown here is derived from an EMBL/GenBank/DDBJ whole genome shotgun (WGS) entry which is preliminary data.</text>
</comment>
<name>A0A8S9QFQ9_BRACR</name>
<evidence type="ECO:0000313" key="2">
    <source>
        <dbReference type="EMBL" id="KAF3540090.1"/>
    </source>
</evidence>
<evidence type="ECO:0000313" key="3">
    <source>
        <dbReference type="Proteomes" id="UP000712600"/>
    </source>
</evidence>
<gene>
    <name evidence="2" type="ORF">F2Q69_00018562</name>
</gene>
<feature type="chain" id="PRO_5035816203" evidence="1">
    <location>
        <begin position="26"/>
        <end position="77"/>
    </location>
</feature>
<dbReference type="EMBL" id="QGKX02001290">
    <property type="protein sequence ID" value="KAF3540090.1"/>
    <property type="molecule type" value="Genomic_DNA"/>
</dbReference>
<evidence type="ECO:0000256" key="1">
    <source>
        <dbReference type="SAM" id="SignalP"/>
    </source>
</evidence>
<organism evidence="2 3">
    <name type="scientific">Brassica cretica</name>
    <name type="common">Mustard</name>
    <dbReference type="NCBI Taxonomy" id="69181"/>
    <lineage>
        <taxon>Eukaryota</taxon>
        <taxon>Viridiplantae</taxon>
        <taxon>Streptophyta</taxon>
        <taxon>Embryophyta</taxon>
        <taxon>Tracheophyta</taxon>
        <taxon>Spermatophyta</taxon>
        <taxon>Magnoliopsida</taxon>
        <taxon>eudicotyledons</taxon>
        <taxon>Gunneridae</taxon>
        <taxon>Pentapetalae</taxon>
        <taxon>rosids</taxon>
        <taxon>malvids</taxon>
        <taxon>Brassicales</taxon>
        <taxon>Brassicaceae</taxon>
        <taxon>Brassiceae</taxon>
        <taxon>Brassica</taxon>
    </lineage>
</organism>
<feature type="signal peptide" evidence="1">
    <location>
        <begin position="1"/>
        <end position="25"/>
    </location>
</feature>
<proteinExistence type="predicted"/>
<accession>A0A8S9QFQ9</accession>
<protein>
    <submittedName>
        <fullName evidence="2">Uncharacterized protein</fullName>
    </submittedName>
</protein>
<dbReference type="AlphaFoldDB" id="A0A8S9QFQ9"/>